<keyword evidence="1" id="KW-0812">Transmembrane</keyword>
<proteinExistence type="predicted"/>
<organism evidence="2 3">
    <name type="scientific">Kitasatospora purpeofusca</name>
    <dbReference type="NCBI Taxonomy" id="67352"/>
    <lineage>
        <taxon>Bacteria</taxon>
        <taxon>Bacillati</taxon>
        <taxon>Actinomycetota</taxon>
        <taxon>Actinomycetes</taxon>
        <taxon>Kitasatosporales</taxon>
        <taxon>Streptomycetaceae</taxon>
        <taxon>Kitasatospora</taxon>
    </lineage>
</organism>
<keyword evidence="1" id="KW-0472">Membrane</keyword>
<reference evidence="2" key="1">
    <citation type="submission" date="2022-10" db="EMBL/GenBank/DDBJ databases">
        <title>The complete genomes of actinobacterial strains from the NBC collection.</title>
        <authorList>
            <person name="Joergensen T.S."/>
            <person name="Alvarez Arevalo M."/>
            <person name="Sterndorff E.B."/>
            <person name="Faurdal D."/>
            <person name="Vuksanovic O."/>
            <person name="Mourched A.-S."/>
            <person name="Charusanti P."/>
            <person name="Shaw S."/>
            <person name="Blin K."/>
            <person name="Weber T."/>
        </authorList>
    </citation>
    <scope>NUCLEOTIDE SEQUENCE</scope>
    <source>
        <strain evidence="2">NBC_00222</strain>
    </source>
</reference>
<accession>A0ABZ1TY75</accession>
<feature type="transmembrane region" description="Helical" evidence="1">
    <location>
        <begin position="56"/>
        <end position="76"/>
    </location>
</feature>
<sequence>MLRSIATTGRGMRAMVIANAAGAALSMAFSVVGLLSPGLALPGGTDPVTPLADLYAQAYAARALPLGAVLLHQLLISRTGRGLTPLLLVCGAVQVADAAIGAATHNPGMTVGGTALAALHLGLAARLTRSAHGAGSNGVPAAEAA</sequence>
<keyword evidence="3" id="KW-1185">Reference proteome</keyword>
<name>A0ABZ1TY75_9ACTN</name>
<evidence type="ECO:0008006" key="4">
    <source>
        <dbReference type="Google" id="ProtNLM"/>
    </source>
</evidence>
<dbReference type="Proteomes" id="UP001432222">
    <property type="component" value="Chromosome"/>
</dbReference>
<keyword evidence="1" id="KW-1133">Transmembrane helix</keyword>
<dbReference type="EMBL" id="CP108110">
    <property type="protein sequence ID" value="WUQ83059.1"/>
    <property type="molecule type" value="Genomic_DNA"/>
</dbReference>
<dbReference type="RefSeq" id="WP_328954093.1">
    <property type="nucleotide sequence ID" value="NZ_CP108110.1"/>
</dbReference>
<gene>
    <name evidence="2" type="ORF">OHA16_08785</name>
</gene>
<evidence type="ECO:0000256" key="1">
    <source>
        <dbReference type="SAM" id="Phobius"/>
    </source>
</evidence>
<evidence type="ECO:0000313" key="2">
    <source>
        <dbReference type="EMBL" id="WUQ83059.1"/>
    </source>
</evidence>
<evidence type="ECO:0000313" key="3">
    <source>
        <dbReference type="Proteomes" id="UP001432222"/>
    </source>
</evidence>
<protein>
    <recommendedName>
        <fullName evidence="4">DUF4267 domain-containing protein</fullName>
    </recommendedName>
</protein>